<keyword evidence="2" id="KW-1003">Cell membrane</keyword>
<feature type="transmembrane region" description="Helical" evidence="6">
    <location>
        <begin position="443"/>
        <end position="464"/>
    </location>
</feature>
<feature type="transmembrane region" description="Helical" evidence="6">
    <location>
        <begin position="322"/>
        <end position="343"/>
    </location>
</feature>
<evidence type="ECO:0000256" key="6">
    <source>
        <dbReference type="SAM" id="Phobius"/>
    </source>
</evidence>
<dbReference type="Proteomes" id="UP000034424">
    <property type="component" value="Unassembled WGS sequence"/>
</dbReference>
<evidence type="ECO:0000313" key="7">
    <source>
        <dbReference type="EMBL" id="KKG61844.1"/>
    </source>
</evidence>
<comment type="subcellular location">
    <subcellularLocation>
        <location evidence="1">Cell membrane</location>
        <topology evidence="1">Multi-pass membrane protein</topology>
    </subcellularLocation>
</comment>
<dbReference type="PATRIC" id="fig|2209.70.peg.844"/>
<feature type="transmembrane region" description="Helical" evidence="6">
    <location>
        <begin position="166"/>
        <end position="187"/>
    </location>
</feature>
<evidence type="ECO:0000256" key="3">
    <source>
        <dbReference type="ARBA" id="ARBA00022692"/>
    </source>
</evidence>
<evidence type="ECO:0000313" key="11">
    <source>
        <dbReference type="Proteomes" id="UP000034424"/>
    </source>
</evidence>
<feature type="transmembrane region" description="Helical" evidence="6">
    <location>
        <begin position="91"/>
        <end position="118"/>
    </location>
</feature>
<accession>A0A0F8Q5D1</accession>
<dbReference type="PANTHER" id="PTHR30250">
    <property type="entry name" value="PST FAMILY PREDICTED COLANIC ACID TRANSPORTER"/>
    <property type="match status" value="1"/>
</dbReference>
<feature type="transmembrane region" description="Helical" evidence="6">
    <location>
        <begin position="241"/>
        <end position="261"/>
    </location>
</feature>
<keyword evidence="3 6" id="KW-0812">Transmembrane</keyword>
<evidence type="ECO:0000256" key="5">
    <source>
        <dbReference type="ARBA" id="ARBA00023136"/>
    </source>
</evidence>
<feature type="transmembrane region" description="Helical" evidence="6">
    <location>
        <begin position="385"/>
        <end position="404"/>
    </location>
</feature>
<dbReference type="EMBL" id="JJPT01000114">
    <property type="protein sequence ID" value="KKG89668.1"/>
    <property type="molecule type" value="Genomic_DNA"/>
</dbReference>
<comment type="caution">
    <text evidence="9">The sequence shown here is derived from an EMBL/GenBank/DDBJ whole genome shotgun (WGS) entry which is preliminary data.</text>
</comment>
<dbReference type="Proteomes" id="UP000034657">
    <property type="component" value="Unassembled WGS sequence"/>
</dbReference>
<dbReference type="GeneID" id="66136419"/>
<reference evidence="10 11" key="1">
    <citation type="journal article" date="2015" name="ISME J.">
        <title>Genomic and phenotypic differentiation among Methanosarcina mazei populations from Columbia River sediment.</title>
        <authorList>
            <person name="Youngblut N.D."/>
            <person name="Wirth J.S."/>
            <person name="Henriksen J.R."/>
            <person name="Smith M."/>
            <person name="Simon H."/>
            <person name="Metcalf W.W."/>
            <person name="Whitaker R.J."/>
        </authorList>
    </citation>
    <scope>NUCLEOTIDE SEQUENCE [LARGE SCALE GENOMIC DNA]</scope>
    <source>
        <strain evidence="9 10">1.H.M.0.1</strain>
        <strain evidence="7 11">3.F.T.2.1</strain>
        <strain evidence="8 12">3.H.M.1A.1</strain>
    </source>
</reference>
<dbReference type="Proteomes" id="UP000033933">
    <property type="component" value="Unassembled WGS sequence"/>
</dbReference>
<keyword evidence="4 6" id="KW-1133">Transmembrane helix</keyword>
<dbReference type="AlphaFoldDB" id="A0A0F8Q5D1"/>
<feature type="transmembrane region" description="Helical" evidence="6">
    <location>
        <begin position="281"/>
        <end position="301"/>
    </location>
</feature>
<evidence type="ECO:0000313" key="9">
    <source>
        <dbReference type="EMBL" id="KKH70337.1"/>
    </source>
</evidence>
<dbReference type="GO" id="GO:0005886">
    <property type="term" value="C:plasma membrane"/>
    <property type="evidence" value="ECO:0007669"/>
    <property type="project" value="UniProtKB-SubCell"/>
</dbReference>
<evidence type="ECO:0000256" key="1">
    <source>
        <dbReference type="ARBA" id="ARBA00004651"/>
    </source>
</evidence>
<evidence type="ECO:0000313" key="12">
    <source>
        <dbReference type="Proteomes" id="UP000034657"/>
    </source>
</evidence>
<feature type="transmembrane region" description="Helical" evidence="6">
    <location>
        <begin position="47"/>
        <end position="66"/>
    </location>
</feature>
<dbReference type="InterPro" id="IPR050833">
    <property type="entry name" value="Poly_Biosynth_Transport"/>
</dbReference>
<feature type="transmembrane region" description="Helical" evidence="6">
    <location>
        <begin position="410"/>
        <end position="431"/>
    </location>
</feature>
<dbReference type="EMBL" id="JJQQ01000001">
    <property type="protein sequence ID" value="KKH70337.1"/>
    <property type="molecule type" value="Genomic_DNA"/>
</dbReference>
<keyword evidence="5 6" id="KW-0472">Membrane</keyword>
<dbReference type="RefSeq" id="WP_048042044.1">
    <property type="nucleotide sequence ID" value="NZ_AP019780.1"/>
</dbReference>
<protein>
    <submittedName>
        <fullName evidence="9">Polysaccharide biosynthesis protein</fullName>
    </submittedName>
</protein>
<dbReference type="PANTHER" id="PTHR30250:SF26">
    <property type="entry name" value="PSMA PROTEIN"/>
    <property type="match status" value="1"/>
</dbReference>
<feature type="transmembrane region" description="Helical" evidence="6">
    <location>
        <begin position="20"/>
        <end position="41"/>
    </location>
</feature>
<dbReference type="InterPro" id="IPR000992">
    <property type="entry name" value="SRP1_TIP1"/>
</dbReference>
<name>A0A0F8Q5D1_METMZ</name>
<dbReference type="PROSITE" id="PS00724">
    <property type="entry name" value="SRP1_TIP1"/>
    <property type="match status" value="1"/>
</dbReference>
<feature type="transmembrane region" description="Helical" evidence="6">
    <location>
        <begin position="476"/>
        <end position="496"/>
    </location>
</feature>
<feature type="transmembrane region" description="Helical" evidence="6">
    <location>
        <begin position="193"/>
        <end position="212"/>
    </location>
</feature>
<gene>
    <name evidence="7" type="ORF">DU67_03925</name>
    <name evidence="8" type="ORF">DU69_07655</name>
    <name evidence="9" type="ORF">DU87_10605</name>
</gene>
<evidence type="ECO:0000313" key="8">
    <source>
        <dbReference type="EMBL" id="KKG89668.1"/>
    </source>
</evidence>
<evidence type="ECO:0000256" key="2">
    <source>
        <dbReference type="ARBA" id="ARBA00022475"/>
    </source>
</evidence>
<evidence type="ECO:0000256" key="4">
    <source>
        <dbReference type="ARBA" id="ARBA00022989"/>
    </source>
</evidence>
<evidence type="ECO:0000313" key="10">
    <source>
        <dbReference type="Proteomes" id="UP000033933"/>
    </source>
</evidence>
<organism evidence="9 10">
    <name type="scientific">Methanosarcina mazei</name>
    <name type="common">Methanosarcina frisia</name>
    <dbReference type="NCBI Taxonomy" id="2209"/>
    <lineage>
        <taxon>Archaea</taxon>
        <taxon>Methanobacteriati</taxon>
        <taxon>Methanobacteriota</taxon>
        <taxon>Stenosarchaea group</taxon>
        <taxon>Methanomicrobia</taxon>
        <taxon>Methanosarcinales</taxon>
        <taxon>Methanosarcinaceae</taxon>
        <taxon>Methanosarcina</taxon>
    </lineage>
</organism>
<feature type="transmembrane region" description="Helical" evidence="6">
    <location>
        <begin position="355"/>
        <end position="373"/>
    </location>
</feature>
<feature type="transmembrane region" description="Helical" evidence="6">
    <location>
        <begin position="133"/>
        <end position="159"/>
    </location>
</feature>
<sequence length="533" mass="59494">MLNLNKGQQNLRTQLPKNLITNVVLFLVSILIGVFLVPYYIDTLGVSSYALVPLATSITSYVNLVIQSLNSSVSRYLTVDLQRGDFNKANIIFNTSLFGMLGISLLSLPIIIVVSYYAPTFFEVSTNQRYDAYLLFLGTILSFLISTLGGVFGVSLFAYNRLDLQNILSISDIVIKVAVIILLFSNYSPMLCHIGFANLIASIIIFIATIYISKKVNPHFKVNLSNFKISEMKEIANTGNWLIINQVGTILFLQMDLIVVNKLFGPVAGGEYAALLTWSRLLRTLAGVLSGVLTPIILTYYAKNQFDNMISISKSAVKFMGFAMALPIGCLCGFAPNILSLWIGPEFAKLSPLMWILLSHLIINLSVLPLFSINISLNKVRIPGLVTLFMGVGNFLLALMIPYFTGLGYYGVAIAGAIMLTMKNSFFLPWYTSRLLKIHKYTFITPILCGFIATLVIVIIIYILNYFIDIYTPIHLIFYCGLLSIIYILVVWLIGLSQIERQIINSFIPVTIKSKFKHELDGNQILNKIFSKF</sequence>
<proteinExistence type="predicted"/>
<dbReference type="EMBL" id="JJPL01000119">
    <property type="protein sequence ID" value="KKG61844.1"/>
    <property type="molecule type" value="Genomic_DNA"/>
</dbReference>